<accession>A0A838XMM1</accession>
<dbReference type="PROSITE" id="PS50126">
    <property type="entry name" value="S1"/>
    <property type="match status" value="1"/>
</dbReference>
<dbReference type="InterPro" id="IPR023323">
    <property type="entry name" value="Tex-like_dom_sf"/>
</dbReference>
<dbReference type="PANTHER" id="PTHR10724">
    <property type="entry name" value="30S RIBOSOMAL PROTEIN S1"/>
    <property type="match status" value="1"/>
</dbReference>
<gene>
    <name evidence="6" type="ORF">H1W37_12750</name>
</gene>
<protein>
    <recommendedName>
        <fullName evidence="2">Small ribosomal subunit protein bS1</fullName>
    </recommendedName>
    <alternativeName>
        <fullName evidence="3">30S ribosomal protein S1</fullName>
    </alternativeName>
</protein>
<dbReference type="SMART" id="SM00732">
    <property type="entry name" value="YqgFc"/>
    <property type="match status" value="1"/>
</dbReference>
<dbReference type="Pfam" id="PF00575">
    <property type="entry name" value="S1"/>
    <property type="match status" value="1"/>
</dbReference>
<evidence type="ECO:0000313" key="6">
    <source>
        <dbReference type="EMBL" id="MBA4612529.1"/>
    </source>
</evidence>
<dbReference type="Pfam" id="PF22706">
    <property type="entry name" value="Tex_central_region"/>
    <property type="match status" value="1"/>
</dbReference>
<dbReference type="SUPFAM" id="SSF47781">
    <property type="entry name" value="RuvA domain 2-like"/>
    <property type="match status" value="2"/>
</dbReference>
<evidence type="ECO:0000313" key="7">
    <source>
        <dbReference type="Proteomes" id="UP000559404"/>
    </source>
</evidence>
<dbReference type="Gene3D" id="1.10.10.650">
    <property type="entry name" value="RuvA domain 2-like"/>
    <property type="match status" value="1"/>
</dbReference>
<dbReference type="SUPFAM" id="SSF158832">
    <property type="entry name" value="Tex N-terminal region-like"/>
    <property type="match status" value="1"/>
</dbReference>
<comment type="caution">
    <text evidence="6">The sequence shown here is derived from an EMBL/GenBank/DDBJ whole genome shotgun (WGS) entry which is preliminary data.</text>
</comment>
<dbReference type="RefSeq" id="WP_181760754.1">
    <property type="nucleotide sequence ID" value="NZ_BMCR01000010.1"/>
</dbReference>
<proteinExistence type="predicted"/>
<dbReference type="GO" id="GO:0003729">
    <property type="term" value="F:mRNA binding"/>
    <property type="evidence" value="ECO:0007669"/>
    <property type="project" value="UniProtKB-ARBA"/>
</dbReference>
<dbReference type="InterPro" id="IPR012337">
    <property type="entry name" value="RNaseH-like_sf"/>
</dbReference>
<evidence type="ECO:0000256" key="2">
    <source>
        <dbReference type="ARBA" id="ARBA00035293"/>
    </source>
</evidence>
<dbReference type="InterPro" id="IPR018974">
    <property type="entry name" value="Tex-like_N"/>
</dbReference>
<dbReference type="GO" id="GO:0003735">
    <property type="term" value="F:structural constituent of ribosome"/>
    <property type="evidence" value="ECO:0007669"/>
    <property type="project" value="TreeGrafter"/>
</dbReference>
<dbReference type="SUPFAM" id="SSF53098">
    <property type="entry name" value="Ribonuclease H-like"/>
    <property type="match status" value="1"/>
</dbReference>
<dbReference type="Gene3D" id="2.40.50.140">
    <property type="entry name" value="Nucleic acid-binding proteins"/>
    <property type="match status" value="1"/>
</dbReference>
<keyword evidence="7" id="KW-1185">Reference proteome</keyword>
<dbReference type="InterPro" id="IPR055179">
    <property type="entry name" value="Tex-like_central_region"/>
</dbReference>
<dbReference type="SMART" id="SM00316">
    <property type="entry name" value="S1"/>
    <property type="match status" value="1"/>
</dbReference>
<reference evidence="6 7" key="1">
    <citation type="submission" date="2020-07" db="EMBL/GenBank/DDBJ databases">
        <authorList>
            <person name="Li M."/>
        </authorList>
    </citation>
    <scope>NUCLEOTIDE SEQUENCE [LARGE SCALE GENOMIC DNA]</scope>
    <source>
        <strain evidence="6 7">DSM 23284</strain>
    </source>
</reference>
<organism evidence="6 7">
    <name type="scientific">Stappia taiwanensis</name>
    <dbReference type="NCBI Taxonomy" id="992267"/>
    <lineage>
        <taxon>Bacteria</taxon>
        <taxon>Pseudomonadati</taxon>
        <taxon>Pseudomonadota</taxon>
        <taxon>Alphaproteobacteria</taxon>
        <taxon>Hyphomicrobiales</taxon>
        <taxon>Stappiaceae</taxon>
        <taxon>Stappia</taxon>
    </lineage>
</organism>
<dbReference type="Gene3D" id="3.30.420.140">
    <property type="entry name" value="YqgF/RNase H-like domain"/>
    <property type="match status" value="1"/>
</dbReference>
<dbReference type="AlphaFoldDB" id="A0A838XMM1"/>
<evidence type="ECO:0000259" key="5">
    <source>
        <dbReference type="PROSITE" id="PS50126"/>
    </source>
</evidence>
<dbReference type="InterPro" id="IPR003029">
    <property type="entry name" value="S1_domain"/>
</dbReference>
<dbReference type="InterPro" id="IPR006641">
    <property type="entry name" value="YqgF/RNaseH-like_dom"/>
</dbReference>
<dbReference type="FunFam" id="2.40.50.140:FF:000051">
    <property type="entry name" value="RNA-binding transcriptional accessory protein"/>
    <property type="match status" value="1"/>
</dbReference>
<dbReference type="PANTHER" id="PTHR10724:SF10">
    <property type="entry name" value="S1 RNA-BINDING DOMAIN-CONTAINING PROTEIN 1"/>
    <property type="match status" value="1"/>
</dbReference>
<dbReference type="Pfam" id="PF09371">
    <property type="entry name" value="Tex_N"/>
    <property type="match status" value="1"/>
</dbReference>
<dbReference type="InterPro" id="IPR032639">
    <property type="entry name" value="Tex_YqgF"/>
</dbReference>
<dbReference type="InterPro" id="IPR044146">
    <property type="entry name" value="S1_Tex"/>
</dbReference>
<dbReference type="GO" id="GO:0006412">
    <property type="term" value="P:translation"/>
    <property type="evidence" value="ECO:0007669"/>
    <property type="project" value="TreeGrafter"/>
</dbReference>
<dbReference type="SUPFAM" id="SSF50249">
    <property type="entry name" value="Nucleic acid-binding proteins"/>
    <property type="match status" value="1"/>
</dbReference>
<dbReference type="InterPro" id="IPR023319">
    <property type="entry name" value="Tex-like_HTH_dom_sf"/>
</dbReference>
<sequence length="813" mass="87128">MEPAAVATGKNQPPAPEVAAQIARRIAGELGCRPEQVAATVALLDEGATVPFVARYRKEATGGLDDTQLRTLEERLVYLREMETRRSAILKSIEEQGKLEPDLAKRIRAADSKAQLEDLYLPFKKKRRTKAQIAREAGLEPLADGLLGDPSQNPEEVAAAYVDADKGVADVKAALDGARQILMERFSEDAALVGRLRNHLMRGGQLRSRVVAGQEEAGAKFSDYFEHQEKWADIPSHRALALMRGRNEGILALDLVVDAEDTAPVKPVERMVMAAAGIEDRGRPADKWLMDCARWAWKVKLALHLELELMNSLRERSEDEAIHVFARNLKDLLLAAPAGRKSVLGLDPGIRTGVKVAVVDGTGKLIETATIYPFQPRNDVSGSRATLQALIARHDIALVAIGNGTASRETDRLVADCLTDIPGDRRPVKVIVNEAGASIYSASALAAKELPDVDVSLRGAASIARRLQDPLAELVKIEPKSIGVGQYQHDVNQTKLARSLDAVVEDAVNAVGVDLNTASVPLLTRVSGLSEGLASAIVAHREAQGAFRTRKDLLAVPRLGPKAFEQCAGFLRIPGGDNPLDASSVHPEAYPLAKRIVAACGRSLDEVMGHPERLRALDAEEFTDERFGLPTVRDILAELEKPGRDPRPEFRTARLQDGVETMSDLRPGMGLEGTVTNVTNFGAFVDIGVHQDGLVHVSQIADRFVRDPSEVVKAGDIVRVRVIEVDLPRKRIALSMRKDGGADAGQSAGGARGKSTGPKGGDRSGPKTGHGKSGGPKSGGPKSGGQRHGGGSAPDQNNAMAAALAAAFNKKKK</sequence>
<dbReference type="FunFam" id="1.10.10.650:FF:000001">
    <property type="entry name" value="S1 RNA-binding domain 1"/>
    <property type="match status" value="1"/>
</dbReference>
<dbReference type="Pfam" id="PF17674">
    <property type="entry name" value="HHH_9"/>
    <property type="match status" value="1"/>
</dbReference>
<dbReference type="Pfam" id="PF16921">
    <property type="entry name" value="Tex_YqgF"/>
    <property type="match status" value="1"/>
</dbReference>
<evidence type="ECO:0000256" key="3">
    <source>
        <dbReference type="ARBA" id="ARBA00035517"/>
    </source>
</evidence>
<dbReference type="InterPro" id="IPR010994">
    <property type="entry name" value="RuvA_2-like"/>
</dbReference>
<dbReference type="InterPro" id="IPR050437">
    <property type="entry name" value="Ribos_protein_bS1-like"/>
</dbReference>
<dbReference type="Gene3D" id="1.10.3500.10">
    <property type="entry name" value="Tex N-terminal region-like"/>
    <property type="match status" value="1"/>
</dbReference>
<comment type="function">
    <text evidence="1">Binds mRNA; thus facilitating recognition of the initiation point. It is needed to translate mRNA with a short Shine-Dalgarno (SD) purine-rich sequence.</text>
</comment>
<dbReference type="Proteomes" id="UP000559404">
    <property type="component" value="Unassembled WGS sequence"/>
</dbReference>
<dbReference type="CDD" id="cd05685">
    <property type="entry name" value="S1_Tex"/>
    <property type="match status" value="1"/>
</dbReference>
<reference evidence="6 7" key="2">
    <citation type="submission" date="2020-08" db="EMBL/GenBank/DDBJ databases">
        <title>Stappia taiwanensis sp. nov., isolated from a coastal thermal spring.</title>
        <authorList>
            <person name="Kampfer P."/>
        </authorList>
    </citation>
    <scope>NUCLEOTIDE SEQUENCE [LARGE SCALE GENOMIC DNA]</scope>
    <source>
        <strain evidence="6 7">DSM 23284</strain>
    </source>
</reference>
<dbReference type="EMBL" id="JACEON010000011">
    <property type="protein sequence ID" value="MBA4612529.1"/>
    <property type="molecule type" value="Genomic_DNA"/>
</dbReference>
<feature type="compositionally biased region" description="Gly residues" evidence="4">
    <location>
        <begin position="771"/>
        <end position="792"/>
    </location>
</feature>
<dbReference type="FunFam" id="3.30.420.140:FF:000001">
    <property type="entry name" value="RNA-binding transcriptional accessory protein"/>
    <property type="match status" value="1"/>
</dbReference>
<feature type="domain" description="S1 motif" evidence="5">
    <location>
        <begin position="668"/>
        <end position="737"/>
    </location>
</feature>
<dbReference type="InterPro" id="IPR041692">
    <property type="entry name" value="HHH_9"/>
</dbReference>
<evidence type="ECO:0000256" key="1">
    <source>
        <dbReference type="ARBA" id="ARBA00025604"/>
    </source>
</evidence>
<dbReference type="Pfam" id="PF12836">
    <property type="entry name" value="HHH_3"/>
    <property type="match status" value="1"/>
</dbReference>
<dbReference type="InterPro" id="IPR012340">
    <property type="entry name" value="NA-bd_OB-fold"/>
</dbReference>
<dbReference type="GO" id="GO:0005829">
    <property type="term" value="C:cytosol"/>
    <property type="evidence" value="ECO:0007669"/>
    <property type="project" value="TreeGrafter"/>
</dbReference>
<dbReference type="FunFam" id="1.10.150.310:FF:000001">
    <property type="entry name" value="RNA-binding transcriptional accessory protein"/>
    <property type="match status" value="1"/>
</dbReference>
<dbReference type="Gene3D" id="1.10.150.310">
    <property type="entry name" value="Tex RuvX-like domain-like"/>
    <property type="match status" value="1"/>
</dbReference>
<dbReference type="InterPro" id="IPR037027">
    <property type="entry name" value="YqgF/RNaseH-like_dom_sf"/>
</dbReference>
<name>A0A838XMM1_9HYPH</name>
<evidence type="ECO:0000256" key="4">
    <source>
        <dbReference type="SAM" id="MobiDB-lite"/>
    </source>
</evidence>
<dbReference type="GO" id="GO:0006139">
    <property type="term" value="P:nucleobase-containing compound metabolic process"/>
    <property type="evidence" value="ECO:0007669"/>
    <property type="project" value="InterPro"/>
</dbReference>
<feature type="region of interest" description="Disordered" evidence="4">
    <location>
        <begin position="737"/>
        <end position="800"/>
    </location>
</feature>